<reference evidence="9 10" key="1">
    <citation type="submission" date="2022-06" db="EMBL/GenBank/DDBJ databases">
        <title>New Species of the Genus Actinoplanes, ActinopZanes ferrugineus.</title>
        <authorList>
            <person name="Ding P."/>
        </authorList>
    </citation>
    <scope>NUCLEOTIDE SEQUENCE [LARGE SCALE GENOMIC DNA]</scope>
    <source>
        <strain evidence="9 10">TRM88003</strain>
    </source>
</reference>
<comment type="subcellular location">
    <subcellularLocation>
        <location evidence="1">Membrane</location>
    </subcellularLocation>
</comment>
<evidence type="ECO:0000313" key="9">
    <source>
        <dbReference type="EMBL" id="MCO8269382.1"/>
    </source>
</evidence>
<dbReference type="RefSeq" id="WP_253235529.1">
    <property type="nucleotide sequence ID" value="NZ_JAMYJR010000002.1"/>
</dbReference>
<keyword evidence="2 7" id="KW-0812">Transmembrane</keyword>
<feature type="transmembrane region" description="Helical" evidence="7">
    <location>
        <begin position="142"/>
        <end position="162"/>
    </location>
</feature>
<keyword evidence="4 7" id="KW-0472">Membrane</keyword>
<evidence type="ECO:0000256" key="7">
    <source>
        <dbReference type="SAM" id="Phobius"/>
    </source>
</evidence>
<name>A0ABT1DEX8_9ACTN</name>
<organism evidence="9 10">
    <name type="scientific">Paractinoplanes aksuensis</name>
    <dbReference type="NCBI Taxonomy" id="2939490"/>
    <lineage>
        <taxon>Bacteria</taxon>
        <taxon>Bacillati</taxon>
        <taxon>Actinomycetota</taxon>
        <taxon>Actinomycetes</taxon>
        <taxon>Micromonosporales</taxon>
        <taxon>Micromonosporaceae</taxon>
        <taxon>Paractinoplanes</taxon>
    </lineage>
</organism>
<proteinExistence type="predicted"/>
<dbReference type="InterPro" id="IPR006189">
    <property type="entry name" value="CHASE_dom"/>
</dbReference>
<dbReference type="PROSITE" id="PS50839">
    <property type="entry name" value="CHASE"/>
    <property type="match status" value="1"/>
</dbReference>
<comment type="caution">
    <text evidence="9">The sequence shown here is derived from an EMBL/GenBank/DDBJ whole genome shotgun (WGS) entry which is preliminary data.</text>
</comment>
<evidence type="ECO:0000256" key="3">
    <source>
        <dbReference type="ARBA" id="ARBA00022989"/>
    </source>
</evidence>
<gene>
    <name evidence="9" type="ORF">M1L60_02120</name>
</gene>
<protein>
    <submittedName>
        <fullName evidence="9">CHASE domain-containing protein</fullName>
    </submittedName>
</protein>
<sequence length="505" mass="53778">MSPFDDETPLDELLAEVIDLADDVVDARLAGGEPARRRDLIMREDPLSTRRARAEQFEDMALYQAAEKVAAARREAEAKVAAAQEEAAKKVAAAQQEAVKKVAAARQEAGRILADARRESASIVREAHVPAARTRNVRHRSLVLLAAVLVGLASTGLAVATARQTGESRMRQSLAQRTEMVAQGVAAEVSRYSSALTDIAAAVGAQADLEAKEFTAITAPIGWTGWTAASGVSFVVATDSAQISQVQARWRANGATDLVLRPAAPSGEHLFAVLSVSATHGPASGGLDLTAASEPAEALRLARDTHSVVASRPYRLLRDRGLPPAQQQLSTVLAAPVYTKSTPRPELEQFRGWVTLSLRFGDLLTESTSETARDVVAVSLRDTTAGNQEVLAAWQPPSELEEPTAMLVTVEAAQRQWQLQVAATDRLQPSSRSLDLAAWLVGVVITALLSALALALTGTRRAAVPRAKSDPVAAEPRHQHREDAPDLGPPPRSGKAPALTTRKTK</sequence>
<feature type="coiled-coil region" evidence="5">
    <location>
        <begin position="66"/>
        <end position="93"/>
    </location>
</feature>
<evidence type="ECO:0000259" key="8">
    <source>
        <dbReference type="PROSITE" id="PS50839"/>
    </source>
</evidence>
<keyword evidence="3 7" id="KW-1133">Transmembrane helix</keyword>
<evidence type="ECO:0000256" key="6">
    <source>
        <dbReference type="SAM" id="MobiDB-lite"/>
    </source>
</evidence>
<dbReference type="Proteomes" id="UP001523369">
    <property type="component" value="Unassembled WGS sequence"/>
</dbReference>
<dbReference type="Pfam" id="PF03924">
    <property type="entry name" value="CHASE"/>
    <property type="match status" value="1"/>
</dbReference>
<feature type="compositionally biased region" description="Basic and acidic residues" evidence="6">
    <location>
        <begin position="475"/>
        <end position="484"/>
    </location>
</feature>
<feature type="transmembrane region" description="Helical" evidence="7">
    <location>
        <begin position="436"/>
        <end position="456"/>
    </location>
</feature>
<dbReference type="EMBL" id="JAMYJR010000002">
    <property type="protein sequence ID" value="MCO8269382.1"/>
    <property type="molecule type" value="Genomic_DNA"/>
</dbReference>
<dbReference type="InterPro" id="IPR042240">
    <property type="entry name" value="CHASE_sf"/>
</dbReference>
<accession>A0ABT1DEX8</accession>
<dbReference type="Gene3D" id="3.30.450.350">
    <property type="entry name" value="CHASE domain"/>
    <property type="match status" value="1"/>
</dbReference>
<feature type="region of interest" description="Disordered" evidence="6">
    <location>
        <begin position="463"/>
        <end position="505"/>
    </location>
</feature>
<feature type="domain" description="CHASE" evidence="8">
    <location>
        <begin position="286"/>
        <end position="366"/>
    </location>
</feature>
<evidence type="ECO:0000256" key="5">
    <source>
        <dbReference type="SAM" id="Coils"/>
    </source>
</evidence>
<keyword evidence="5" id="KW-0175">Coiled coil</keyword>
<dbReference type="SMART" id="SM01079">
    <property type="entry name" value="CHASE"/>
    <property type="match status" value="1"/>
</dbReference>
<evidence type="ECO:0000256" key="4">
    <source>
        <dbReference type="ARBA" id="ARBA00023136"/>
    </source>
</evidence>
<keyword evidence="10" id="KW-1185">Reference proteome</keyword>
<evidence type="ECO:0000313" key="10">
    <source>
        <dbReference type="Proteomes" id="UP001523369"/>
    </source>
</evidence>
<evidence type="ECO:0000256" key="1">
    <source>
        <dbReference type="ARBA" id="ARBA00004370"/>
    </source>
</evidence>
<evidence type="ECO:0000256" key="2">
    <source>
        <dbReference type="ARBA" id="ARBA00022692"/>
    </source>
</evidence>